<reference evidence="1 2" key="1">
    <citation type="submission" date="2014-11" db="EMBL/GenBank/DDBJ databases">
        <title>Genetic blueprint of the zoonotic pathogen Toxocara canis.</title>
        <authorList>
            <person name="Zhu X.-Q."/>
            <person name="Korhonen P.K."/>
            <person name="Cai H."/>
            <person name="Young N.D."/>
            <person name="Nejsum P."/>
            <person name="von Samson-Himmelstjerna G."/>
            <person name="Boag P.R."/>
            <person name="Tan P."/>
            <person name="Li Q."/>
            <person name="Min J."/>
            <person name="Yang Y."/>
            <person name="Wang X."/>
            <person name="Fang X."/>
            <person name="Hall R.S."/>
            <person name="Hofmann A."/>
            <person name="Sternberg P.W."/>
            <person name="Jex A.R."/>
            <person name="Gasser R.B."/>
        </authorList>
    </citation>
    <scope>NUCLEOTIDE SEQUENCE [LARGE SCALE GENOMIC DNA]</scope>
    <source>
        <strain evidence="1">PN_DK_2014</strain>
    </source>
</reference>
<name>A0A0B2VU15_TOXCA</name>
<sequence>MWPSATSWMWNSVDGGPDRHTRLQLEKTGMDIITRDAKEVYRRDPIRYLKKMGILDSDGHPTRMGQFTKT</sequence>
<proteinExistence type="predicted"/>
<comment type="caution">
    <text evidence="1">The sequence shown here is derived from an EMBL/GenBank/DDBJ whole genome shotgun (WGS) entry which is preliminary data.</text>
</comment>
<dbReference type="EMBL" id="JPKZ01000986">
    <property type="protein sequence ID" value="KHN84465.1"/>
    <property type="molecule type" value="Genomic_DNA"/>
</dbReference>
<accession>A0A0B2VU15</accession>
<evidence type="ECO:0000313" key="2">
    <source>
        <dbReference type="Proteomes" id="UP000031036"/>
    </source>
</evidence>
<dbReference type="Proteomes" id="UP000031036">
    <property type="component" value="Unassembled WGS sequence"/>
</dbReference>
<dbReference type="AlphaFoldDB" id="A0A0B2VU15"/>
<gene>
    <name evidence="1" type="ORF">Tcan_08398</name>
</gene>
<keyword evidence="2" id="KW-1185">Reference proteome</keyword>
<evidence type="ECO:0000313" key="1">
    <source>
        <dbReference type="EMBL" id="KHN84465.1"/>
    </source>
</evidence>
<protein>
    <submittedName>
        <fullName evidence="1">Uncharacterized protein</fullName>
    </submittedName>
</protein>
<organism evidence="1 2">
    <name type="scientific">Toxocara canis</name>
    <name type="common">Canine roundworm</name>
    <dbReference type="NCBI Taxonomy" id="6265"/>
    <lineage>
        <taxon>Eukaryota</taxon>
        <taxon>Metazoa</taxon>
        <taxon>Ecdysozoa</taxon>
        <taxon>Nematoda</taxon>
        <taxon>Chromadorea</taxon>
        <taxon>Rhabditida</taxon>
        <taxon>Spirurina</taxon>
        <taxon>Ascaridomorpha</taxon>
        <taxon>Ascaridoidea</taxon>
        <taxon>Toxocaridae</taxon>
        <taxon>Toxocara</taxon>
    </lineage>
</organism>